<dbReference type="Proteomes" id="UP000426027">
    <property type="component" value="Chromosome"/>
</dbReference>
<dbReference type="EMBL" id="CP046566">
    <property type="protein sequence ID" value="QGW28357.1"/>
    <property type="molecule type" value="Genomic_DNA"/>
</dbReference>
<name>A0A6I6G7K7_9BACT</name>
<evidence type="ECO:0000313" key="2">
    <source>
        <dbReference type="Proteomes" id="UP000426027"/>
    </source>
</evidence>
<reference evidence="1 2" key="1">
    <citation type="submission" date="2019-11" db="EMBL/GenBank/DDBJ databases">
        <authorList>
            <person name="Im W.T."/>
        </authorList>
    </citation>
    <scope>NUCLEOTIDE SEQUENCE [LARGE SCALE GENOMIC DNA]</scope>
    <source>
        <strain evidence="1 2">SB-02</strain>
    </source>
</reference>
<evidence type="ECO:0008006" key="3">
    <source>
        <dbReference type="Google" id="ProtNLM"/>
    </source>
</evidence>
<dbReference type="RefSeq" id="WP_157478714.1">
    <property type="nucleotide sequence ID" value="NZ_CP046566.1"/>
</dbReference>
<protein>
    <recommendedName>
        <fullName evidence="3">Heparinase</fullName>
    </recommendedName>
</protein>
<keyword evidence="2" id="KW-1185">Reference proteome</keyword>
<dbReference type="AlphaFoldDB" id="A0A6I6G7K7"/>
<organism evidence="1 2">
    <name type="scientific">Phnomibacter ginsenosidimutans</name>
    <dbReference type="NCBI Taxonomy" id="2676868"/>
    <lineage>
        <taxon>Bacteria</taxon>
        <taxon>Pseudomonadati</taxon>
        <taxon>Bacteroidota</taxon>
        <taxon>Chitinophagia</taxon>
        <taxon>Chitinophagales</taxon>
        <taxon>Chitinophagaceae</taxon>
        <taxon>Phnomibacter</taxon>
    </lineage>
</organism>
<gene>
    <name evidence="1" type="ORF">GLV81_09875</name>
</gene>
<accession>A0A6I6G7K7</accession>
<evidence type="ECO:0000313" key="1">
    <source>
        <dbReference type="EMBL" id="QGW28357.1"/>
    </source>
</evidence>
<proteinExistence type="predicted"/>
<sequence>MEKISRQSFLRMGAFTALLPIVSQSLGSDVSAWETTTEDEALLLQLVKANDEQLDQILPIIQAGKQQFSRRIGNDFSMIAAGYAHPQSKYFHQHALIDYLHQLVQVMIRFQTADGTVNIGNLESPPDTSFLIELLCPGIEILKHDGSADALGVCEAIKPFMQKNGHALAVGGVHTANHRWVVSVALAQLHHLYPNPQYVQRIEEWLSEGIFIDADGHYAERSIIYSAVENTAYIGIARLLNKPALLQPVRKNLRMMYYYMEPSGQMITNDSRRQDRFLYRDILLYYYHYRYLAILDRDPFFAAVVQFMEQMPNFKQDVLNKGLPFFMETSLLRQSLPAPAKLNTNYEKLFPTSALLHIRRGSTSTTLFGGVDWPLIVASGRSHTPNFFSYRKGKAVMQYMRLSSTFFSMGYFYSDGLEKVGNAYRLRKKLDIPYYQPMAVSKRKKNGDYTLSPSIDDRFWNKMDFANRKVSNVKTMETIVTMTEVNGMVSLHFSIQGLANVPVTIECCFGNDGVLSGTQAAGNNNHFLEQAEATFTNGSDIIRIGPGMLAHRNINNLEGERYSTHFGSLRTEGQRLFITGLTPFNHTLHIS</sequence>
<dbReference type="KEGG" id="fls:GLV81_09875"/>